<dbReference type="SUPFAM" id="SSF103473">
    <property type="entry name" value="MFS general substrate transporter"/>
    <property type="match status" value="1"/>
</dbReference>
<dbReference type="InterPro" id="IPR020846">
    <property type="entry name" value="MFS_dom"/>
</dbReference>
<keyword evidence="10" id="KW-1185">Reference proteome</keyword>
<dbReference type="Gene3D" id="1.20.1250.20">
    <property type="entry name" value="MFS general substrate transporter like domains"/>
    <property type="match status" value="1"/>
</dbReference>
<gene>
    <name evidence="9" type="ORF">KUCA_T00000839001</name>
</gene>
<feature type="transmembrane region" description="Helical" evidence="7">
    <location>
        <begin position="519"/>
        <end position="538"/>
    </location>
</feature>
<dbReference type="OrthoDB" id="10262656at2759"/>
<dbReference type="InterPro" id="IPR011701">
    <property type="entry name" value="MFS"/>
</dbReference>
<proteinExistence type="predicted"/>
<keyword evidence="2" id="KW-0813">Transport</keyword>
<feature type="compositionally biased region" description="Low complexity" evidence="6">
    <location>
        <begin position="292"/>
        <end position="301"/>
    </location>
</feature>
<dbReference type="HOGENOM" id="CLU_001265_54_5_1"/>
<evidence type="ECO:0000313" key="10">
    <source>
        <dbReference type="Proteomes" id="UP000019384"/>
    </source>
</evidence>
<keyword evidence="3 7" id="KW-0812">Transmembrane</keyword>
<feature type="region of interest" description="Disordered" evidence="6">
    <location>
        <begin position="292"/>
        <end position="313"/>
    </location>
</feature>
<evidence type="ECO:0000256" key="3">
    <source>
        <dbReference type="ARBA" id="ARBA00022692"/>
    </source>
</evidence>
<feature type="transmembrane region" description="Helical" evidence="7">
    <location>
        <begin position="215"/>
        <end position="236"/>
    </location>
</feature>
<dbReference type="GO" id="GO:0000329">
    <property type="term" value="C:fungal-type vacuole membrane"/>
    <property type="evidence" value="ECO:0007669"/>
    <property type="project" value="EnsemblFungi"/>
</dbReference>
<feature type="transmembrane region" description="Helical" evidence="7">
    <location>
        <begin position="56"/>
        <end position="78"/>
    </location>
</feature>
<keyword evidence="5 7" id="KW-0472">Membrane</keyword>
<feature type="domain" description="Major facilitator superfamily (MFS) profile" evidence="8">
    <location>
        <begin position="18"/>
        <end position="546"/>
    </location>
</feature>
<feature type="transmembrane region" description="Helical" evidence="7">
    <location>
        <begin position="390"/>
        <end position="409"/>
    </location>
</feature>
<evidence type="ECO:0000256" key="2">
    <source>
        <dbReference type="ARBA" id="ARBA00022448"/>
    </source>
</evidence>
<feature type="transmembrane region" description="Helical" evidence="7">
    <location>
        <begin position="147"/>
        <end position="170"/>
    </location>
</feature>
<evidence type="ECO:0000259" key="8">
    <source>
        <dbReference type="PROSITE" id="PS50850"/>
    </source>
</evidence>
<name>W6MJY9_9ASCO</name>
<evidence type="ECO:0000256" key="5">
    <source>
        <dbReference type="ARBA" id="ARBA00023136"/>
    </source>
</evidence>
<keyword evidence="4 7" id="KW-1133">Transmembrane helix</keyword>
<reference evidence="9" key="2">
    <citation type="submission" date="2014-02" db="EMBL/GenBank/DDBJ databases">
        <title>Complete DNA sequence of /Kuraishia capsulata/ illustrates novel genomic features among budding yeasts (/Saccharomycotina/).</title>
        <authorList>
            <person name="Morales L."/>
            <person name="Noel B."/>
            <person name="Porcel B."/>
            <person name="Marcet-Houben M."/>
            <person name="Hullo M-F."/>
            <person name="Sacerdot C."/>
            <person name="Tekaia F."/>
            <person name="Leh-Louis V."/>
            <person name="Despons L."/>
            <person name="Khanna V."/>
            <person name="Aury J-M."/>
            <person name="Barbe V."/>
            <person name="Couloux A."/>
            <person name="Labadie K."/>
            <person name="Pelletier E."/>
            <person name="Souciet J-L."/>
            <person name="Boekhout T."/>
            <person name="Gabaldon T."/>
            <person name="Wincker P."/>
            <person name="Dujon B."/>
        </authorList>
    </citation>
    <scope>NUCLEOTIDE SEQUENCE</scope>
    <source>
        <strain evidence="9">CBS 1993</strain>
    </source>
</reference>
<organism evidence="9 10">
    <name type="scientific">Kuraishia capsulata CBS 1993</name>
    <dbReference type="NCBI Taxonomy" id="1382522"/>
    <lineage>
        <taxon>Eukaryota</taxon>
        <taxon>Fungi</taxon>
        <taxon>Dikarya</taxon>
        <taxon>Ascomycota</taxon>
        <taxon>Saccharomycotina</taxon>
        <taxon>Pichiomycetes</taxon>
        <taxon>Pichiales</taxon>
        <taxon>Pichiaceae</taxon>
        <taxon>Kuraishia</taxon>
    </lineage>
</organism>
<feature type="transmembrane region" description="Helical" evidence="7">
    <location>
        <begin position="421"/>
        <end position="441"/>
    </location>
</feature>
<dbReference type="PROSITE" id="PS50850">
    <property type="entry name" value="MFS"/>
    <property type="match status" value="1"/>
</dbReference>
<dbReference type="PANTHER" id="PTHR23504">
    <property type="entry name" value="MAJOR FACILITATOR SUPERFAMILY DOMAIN-CONTAINING PROTEIN 10"/>
    <property type="match status" value="1"/>
</dbReference>
<feature type="transmembrane region" description="Helical" evidence="7">
    <location>
        <begin position="90"/>
        <end position="109"/>
    </location>
</feature>
<dbReference type="RefSeq" id="XP_022456887.1">
    <property type="nucleotide sequence ID" value="XM_022605416.1"/>
</dbReference>
<protein>
    <recommendedName>
        <fullName evidence="8">Major facilitator superfamily (MFS) profile domain-containing protein</fullName>
    </recommendedName>
</protein>
<feature type="transmembrane region" description="Helical" evidence="7">
    <location>
        <begin position="328"/>
        <end position="345"/>
    </location>
</feature>
<comment type="subcellular location">
    <subcellularLocation>
        <location evidence="1">Membrane</location>
        <topology evidence="1">Multi-pass membrane protein</topology>
    </subcellularLocation>
</comment>
<dbReference type="GeneID" id="34518275"/>
<evidence type="ECO:0000256" key="1">
    <source>
        <dbReference type="ARBA" id="ARBA00004141"/>
    </source>
</evidence>
<dbReference type="Pfam" id="PF07690">
    <property type="entry name" value="MFS_1"/>
    <property type="match status" value="1"/>
</dbReference>
<evidence type="ECO:0000256" key="4">
    <source>
        <dbReference type="ARBA" id="ARBA00022989"/>
    </source>
</evidence>
<feature type="transmembrane region" description="Helical" evidence="7">
    <location>
        <begin position="486"/>
        <end position="507"/>
    </location>
</feature>
<feature type="transmembrane region" description="Helical" evidence="7">
    <location>
        <begin position="453"/>
        <end position="474"/>
    </location>
</feature>
<dbReference type="InterPro" id="IPR036259">
    <property type="entry name" value="MFS_trans_sf"/>
</dbReference>
<reference evidence="9" key="1">
    <citation type="submission" date="2013-12" db="EMBL/GenBank/DDBJ databases">
        <authorList>
            <person name="Genoscope - CEA"/>
        </authorList>
    </citation>
    <scope>NUCLEOTIDE SEQUENCE</scope>
    <source>
        <strain evidence="9">CBS 1993</strain>
    </source>
</reference>
<dbReference type="EMBL" id="HG793125">
    <property type="protein sequence ID" value="CDK24872.1"/>
    <property type="molecule type" value="Genomic_DNA"/>
</dbReference>
<evidence type="ECO:0000256" key="6">
    <source>
        <dbReference type="SAM" id="MobiDB-lite"/>
    </source>
</evidence>
<dbReference type="AlphaFoldDB" id="W6MJY9"/>
<dbReference type="GO" id="GO:0005254">
    <property type="term" value="F:chloride channel activity"/>
    <property type="evidence" value="ECO:0007669"/>
    <property type="project" value="EnsemblFungi"/>
</dbReference>
<evidence type="ECO:0000256" key="7">
    <source>
        <dbReference type="SAM" id="Phobius"/>
    </source>
</evidence>
<evidence type="ECO:0000313" key="9">
    <source>
        <dbReference type="EMBL" id="CDK24872.1"/>
    </source>
</evidence>
<sequence length="555" mass="62011">MKTKISFREQLAGFPVWQTSVISMIRFSEPIAFTSLFPYMYFMVKDFGVAETDEDISKYCGYISSAFAFFQFLCSVHWGHYADVIGRKPVLLIGLLGTGCSMLAFGFSSSFWMAFASRAFMGAINGNVAVIRTMLGEVASDPRHTALALSLVPLLWQVGCIIGPLSGYLVNTDRASSSATSIVVRDTWMHKSVSYLVPLAKRSAFHEFTEKYPYALSNIVVAYFIFSSLLIAILFLEETHETLKYRRDYGLEIGDRIRRHFGYTVETRSWNRYTRVTENDIHFDTYELNSSASNVSESGSGTENQMGTKHQKHSDTSYPWRKLMTSKVFYALLSNFIMAFHTIVADELFPVFCSSSIARTDPSDPMSPLLSKFPHIVGGLGKDSKQVGNVLSITGLVGVIVVVFVYPYLDRKYDALTSYKALLVPFSAIYALIPFLVFTLTPNYPTTQTSMHAIYAISFAKTILGSLGFPQIFLLVHESAEPGYRAFINGMALSFTSFARFLAPTIWGTIMSFSQAHGIAWFTWWSLGAVAICGNYVTSFISPIAVNLDEHDDID</sequence>
<dbReference type="PANTHER" id="PTHR23504:SF15">
    <property type="entry name" value="MAJOR FACILITATOR SUPERFAMILY (MFS) PROFILE DOMAIN-CONTAINING PROTEIN"/>
    <property type="match status" value="1"/>
</dbReference>
<accession>W6MJY9</accession>
<dbReference type="Proteomes" id="UP000019384">
    <property type="component" value="Unassembled WGS sequence"/>
</dbReference>